<dbReference type="InterPro" id="IPR010499">
    <property type="entry name" value="AraC_E-bd"/>
</dbReference>
<dbReference type="Proteomes" id="UP000287547">
    <property type="component" value="Unassembled WGS sequence"/>
</dbReference>
<dbReference type="InterPro" id="IPR011256">
    <property type="entry name" value="Reg_factor_effector_dom_sf"/>
</dbReference>
<proteinExistence type="predicted"/>
<evidence type="ECO:0000313" key="2">
    <source>
        <dbReference type="EMBL" id="RSM79526.1"/>
    </source>
</evidence>
<organism evidence="2 3">
    <name type="scientific">Kibdelosporangium aridum</name>
    <dbReference type="NCBI Taxonomy" id="2030"/>
    <lineage>
        <taxon>Bacteria</taxon>
        <taxon>Bacillati</taxon>
        <taxon>Actinomycetota</taxon>
        <taxon>Actinomycetes</taxon>
        <taxon>Pseudonocardiales</taxon>
        <taxon>Pseudonocardiaceae</taxon>
        <taxon>Kibdelosporangium</taxon>
    </lineage>
</organism>
<comment type="caution">
    <text evidence="2">The sequence shown here is derived from an EMBL/GenBank/DDBJ whole genome shotgun (WGS) entry which is preliminary data.</text>
</comment>
<dbReference type="EMBL" id="QHKI01000032">
    <property type="protein sequence ID" value="RSM79526.1"/>
    <property type="molecule type" value="Genomic_DNA"/>
</dbReference>
<dbReference type="SMART" id="SM00871">
    <property type="entry name" value="AraC_E_bind"/>
    <property type="match status" value="1"/>
</dbReference>
<reference evidence="2 3" key="1">
    <citation type="submission" date="2018-05" db="EMBL/GenBank/DDBJ databases">
        <title>Evolution of GPA BGCs.</title>
        <authorList>
            <person name="Waglechner N."/>
            <person name="Wright G.D."/>
        </authorList>
    </citation>
    <scope>NUCLEOTIDE SEQUENCE [LARGE SCALE GENOMIC DNA]</scope>
    <source>
        <strain evidence="2 3">A82846</strain>
    </source>
</reference>
<dbReference type="SUPFAM" id="SSF55136">
    <property type="entry name" value="Probable bacterial effector-binding domain"/>
    <property type="match status" value="1"/>
</dbReference>
<dbReference type="Gene3D" id="3.20.80.10">
    <property type="entry name" value="Regulatory factor, effector binding domain"/>
    <property type="match status" value="1"/>
</dbReference>
<accession>A0A428Z2I2</accession>
<evidence type="ECO:0000259" key="1">
    <source>
        <dbReference type="SMART" id="SM00871"/>
    </source>
</evidence>
<feature type="domain" description="AraC effector-binding" evidence="1">
    <location>
        <begin position="8"/>
        <end position="160"/>
    </location>
</feature>
<gene>
    <name evidence="2" type="ORF">DMH04_31625</name>
</gene>
<name>A0A428Z2I2_KIBAR</name>
<evidence type="ECO:0000313" key="3">
    <source>
        <dbReference type="Proteomes" id="UP000287547"/>
    </source>
</evidence>
<dbReference type="InterPro" id="IPR029442">
    <property type="entry name" value="GyrI-like"/>
</dbReference>
<sequence length="172" mass="19705">MSGMEIVEGPKLVALPETRYVGIRVVTPFRGMFAVRDKLMAELYGWLDDHGVTDFGHTFFRLHVIDMDGPMDVELGVITEHQGDDRVRSGVLPAGNYASLTYVNHARRANRTLVEWIRDNGYKADSWDISEGEQFACRYEAYLTDPRTERMKTKWQVGLAIRVTDPNRPQRT</sequence>
<dbReference type="Pfam" id="PF06445">
    <property type="entry name" value="GyrI-like"/>
    <property type="match status" value="1"/>
</dbReference>
<dbReference type="AlphaFoldDB" id="A0A428Z2I2"/>
<protein>
    <recommendedName>
        <fullName evidence="1">AraC effector-binding domain-containing protein</fullName>
    </recommendedName>
</protein>